<gene>
    <name evidence="1" type="ORF">CBM2613_B50097</name>
</gene>
<protein>
    <submittedName>
        <fullName evidence="1">Uncharacterized protein</fullName>
    </submittedName>
</protein>
<accession>A0A375ECC0</accession>
<reference evidence="1" key="1">
    <citation type="submission" date="2018-01" db="EMBL/GenBank/DDBJ databases">
        <authorList>
            <person name="Clerissi C."/>
        </authorList>
    </citation>
    <scope>NUCLEOTIDE SEQUENCE</scope>
    <source>
        <strain evidence="1">Cupriavidus taiwanensis STM 8556</strain>
    </source>
</reference>
<evidence type="ECO:0000313" key="1">
    <source>
        <dbReference type="EMBL" id="SOZ72950.1"/>
    </source>
</evidence>
<proteinExistence type="predicted"/>
<dbReference type="EMBL" id="OFTH01000047">
    <property type="protein sequence ID" value="SOZ72950.1"/>
    <property type="molecule type" value="Genomic_DNA"/>
</dbReference>
<dbReference type="Proteomes" id="UP000256952">
    <property type="component" value="Chromosome CBM2613_b"/>
</dbReference>
<sequence length="515" mass="58280">MLPTIDSQLPNELRVITTKRNMFEGEKVSIPVVVLPIEPDESTASHDNRNSPFAFRSRMKYADADARVSRLFPAAIERHAPGLLKLKSFDEILMGHTHFPLFSPYLTESQRAKLRLHYKEASQPAVAHMTGMARFQNVAGGYHRICKACVVEDEKRGRVPIWRRASLLPGLLHCPRHKVRYHEWCGRCVNGFKHSFAVRALGQSCSCGEPLQLPVPMMSASGEGAAIRVSEFVQCALDGHLRHFSRDELQITYRRRARELGLTNAIGIANSYVMAKVLRDTGVAEFANALGFKAGPRDLFGRCVRGKSFNTNPILNALVQSALFPGPNAFLEAASKRTEPSSVENDKVRRRLAIVKDVVLKACRENPGTTRTEIHGIVHYRDMKLLIEHENEWLEKCVPRCGKNEGRHSILNVPCPHIDGKTATHVEHMYEQLISAPELPRITQRRLLIGCPGAGVYSKRKYRMPNAAGLIERYSETKDMHSLRRIRKWLPHIPFPERLSHQARLALIRKWRGES</sequence>
<comment type="caution">
    <text evidence="1">The sequence shown here is derived from an EMBL/GenBank/DDBJ whole genome shotgun (WGS) entry which is preliminary data.</text>
</comment>
<name>A0A375ECC0_9BURK</name>
<dbReference type="AlphaFoldDB" id="A0A375ECC0"/>
<organism evidence="1">
    <name type="scientific">Cupriavidus taiwanensis</name>
    <dbReference type="NCBI Taxonomy" id="164546"/>
    <lineage>
        <taxon>Bacteria</taxon>
        <taxon>Pseudomonadati</taxon>
        <taxon>Pseudomonadota</taxon>
        <taxon>Betaproteobacteria</taxon>
        <taxon>Burkholderiales</taxon>
        <taxon>Burkholderiaceae</taxon>
        <taxon>Cupriavidus</taxon>
    </lineage>
</organism>